<dbReference type="SUPFAM" id="SSF88633">
    <property type="entry name" value="Positive stranded ssRNA viruses"/>
    <property type="match status" value="1"/>
</dbReference>
<evidence type="ECO:0000256" key="2">
    <source>
        <dbReference type="ARBA" id="ARBA00007446"/>
    </source>
</evidence>
<evidence type="ECO:0000256" key="4">
    <source>
        <dbReference type="ARBA" id="ARBA00022561"/>
    </source>
</evidence>
<comment type="similarity">
    <text evidence="2">Belongs to the icosahedral plant coat protein family.</text>
</comment>
<dbReference type="InterPro" id="IPR029053">
    <property type="entry name" value="Viral_coat"/>
</dbReference>
<accession>A0A6M9Z8Z5</accession>
<feature type="region of interest" description="Disordered" evidence="7">
    <location>
        <begin position="1"/>
        <end position="37"/>
    </location>
</feature>
<evidence type="ECO:0000256" key="1">
    <source>
        <dbReference type="ARBA" id="ARBA00004328"/>
    </source>
</evidence>
<feature type="compositionally biased region" description="Polar residues" evidence="7">
    <location>
        <begin position="447"/>
        <end position="456"/>
    </location>
</feature>
<dbReference type="EMBL" id="MT138186">
    <property type="protein sequence ID" value="QKN88998.1"/>
    <property type="molecule type" value="Genomic_RNA"/>
</dbReference>
<dbReference type="GO" id="GO:0005198">
    <property type="term" value="F:structural molecule activity"/>
    <property type="evidence" value="ECO:0007669"/>
    <property type="project" value="InterPro"/>
</dbReference>
<feature type="region of interest" description="Disordered" evidence="7">
    <location>
        <begin position="432"/>
        <end position="456"/>
    </location>
</feature>
<sequence length="456" mass="50310">MPGKKQNRKAPKAKTEVRVEVAAKSQPRPKAKPRTQKFTGVGAQAVHRVAGNDYLGSFSITTVDKIGAAKGVVSLTPRAFLGTRVQKEAQLWQRWRPISLQVEVISSASKMMAGQYIVCWSADPDDPPPPTANSSLAQYMSYSPSVVKTVYQNARMRIPCSLTQKWYYVDGEEDKDCEFGRIFVAIAAPLANVTAGSSTQLLLRLRWVMEFQMPTLPPSVSNEGSIIYASADNYFTDSSGDWKGGKFLTFKWKEGGDITSFPGAQPKSLYKCTVDFSYYKTDGTVAVGRFAATANELQESSLPFLIPFASKDDAVAYIKSPTDSKLLDYYAPGNWIVPGNPAWILQPDKVELDLCLMRHDQYQKPTPLTATVLVHDVAAHRTNTILKNLVGKDVPNATLPEVMDRLNRLQFTGVEHLGEALSVFNYDPVRPSPSSTTSSFEEVAPVQEQQHTTISP</sequence>
<proteinExistence type="inferred from homology"/>
<dbReference type="Pfam" id="PF00729">
    <property type="entry name" value="Viral_coat"/>
    <property type="match status" value="1"/>
</dbReference>
<dbReference type="Gene3D" id="2.60.120.20">
    <property type="match status" value="1"/>
</dbReference>
<evidence type="ECO:0000256" key="7">
    <source>
        <dbReference type="SAM" id="MobiDB-lite"/>
    </source>
</evidence>
<reference evidence="9" key="1">
    <citation type="submission" date="2020-01" db="EMBL/GenBank/DDBJ databases">
        <title>Viral genomes from wild and zoo birds in China.</title>
        <authorList>
            <person name="Lu J."/>
            <person name="Shan T."/>
            <person name="Yang S."/>
            <person name="Zhang W."/>
        </authorList>
    </citation>
    <scope>NUCLEOTIDE SEQUENCE</scope>
    <source>
        <strain evidence="9">Ytb135shi03</strain>
    </source>
</reference>
<keyword evidence="6" id="KW-1142">T=3 icosahedral capsid protein</keyword>
<organism evidence="9">
    <name type="scientific">Riboviria sp</name>
    <dbReference type="NCBI Taxonomy" id="2585031"/>
    <lineage>
        <taxon>Viruses</taxon>
        <taxon>Riboviria</taxon>
    </lineage>
</organism>
<evidence type="ECO:0000256" key="6">
    <source>
        <dbReference type="ARBA" id="ARBA00023060"/>
    </source>
</evidence>
<keyword evidence="4" id="KW-0167">Capsid protein</keyword>
<name>A0A6M9Z8Z5_9VIRU</name>
<dbReference type="InterPro" id="IPR000937">
    <property type="entry name" value="Capsid_prot_S-dom_vir"/>
</dbReference>
<feature type="domain" description="Icosahedral viral capsid protein S" evidence="8">
    <location>
        <begin position="32"/>
        <end position="215"/>
    </location>
</feature>
<protein>
    <recommendedName>
        <fullName evidence="3">Capsid protein</fullName>
    </recommendedName>
</protein>
<comment type="subcellular location">
    <subcellularLocation>
        <location evidence="1">Virion</location>
    </subcellularLocation>
</comment>
<dbReference type="GO" id="GO:0039617">
    <property type="term" value="C:T=3 icosahedral viral capsid"/>
    <property type="evidence" value="ECO:0007669"/>
    <property type="project" value="UniProtKB-KW"/>
</dbReference>
<evidence type="ECO:0000256" key="3">
    <source>
        <dbReference type="ARBA" id="ARBA00018091"/>
    </source>
</evidence>
<feature type="compositionally biased region" description="Basic residues" evidence="7">
    <location>
        <begin position="1"/>
        <end position="12"/>
    </location>
</feature>
<evidence type="ECO:0000313" key="9">
    <source>
        <dbReference type="EMBL" id="QKN88998.1"/>
    </source>
</evidence>
<evidence type="ECO:0000259" key="8">
    <source>
        <dbReference type="Pfam" id="PF00729"/>
    </source>
</evidence>
<keyword evidence="5" id="KW-0946">Virion</keyword>
<evidence type="ECO:0000256" key="5">
    <source>
        <dbReference type="ARBA" id="ARBA00022844"/>
    </source>
</evidence>